<proteinExistence type="predicted"/>
<evidence type="ECO:0000313" key="2">
    <source>
        <dbReference type="Proteomes" id="UP001062846"/>
    </source>
</evidence>
<name>A0ACC0LHJ0_RHOML</name>
<evidence type="ECO:0000313" key="1">
    <source>
        <dbReference type="EMBL" id="KAI8528119.1"/>
    </source>
</evidence>
<sequence>MKSSFSFSLCFFFALLLLQRVLCENRASSPPRGWNSYDSFSWIISEEEFLNNAELVAERLKAHGYEYVVVDYLWYRRKVKGAYSDSLGFDVIDEWGRMIPDPDRWPSSKGGKGFSTLAKKVHSMGLKFGIHVMRGISTQAVNANTPILDTTKGCAYEEAGRHWQAKDVGVKERACAWMSHGFMSVNTKLGAGRAFLRSLYQQYADWGVDFVKHDCVFGDDLDLDEISIVSEVLKGLNHSILYSLSPGTSVTPEMAKDVKGLANMYRITGDDWDSWEDVSAHFAVTRDFSTADMIGAQGLLGKSWPDLDMLPLGFLTDPGSNEGPHRTSKLSLHEQRTQFPYVTSTNGLRFKDRGLNWQSRSLLEIVPPETDTFSLTSCMDPKAKDAMEVCLDASPTRKLASKEIKRGSFSPCKWDTNQMWELSNDGTLKNNYSGLCASMKKVKVNAGFGGIQSWIATGRKGEIYVAFFNLSPEKTVISAKISDLAKVLPDKNLSNASCFCKEVWSGEDLGEAKESISTAVETHGCALFALDCS</sequence>
<gene>
    <name evidence="1" type="ORF">RHMOL_Rhmol12G0126500</name>
</gene>
<accession>A0ACC0LHJ0</accession>
<keyword evidence="2" id="KW-1185">Reference proteome</keyword>
<comment type="caution">
    <text evidence="1">The sequence shown here is derived from an EMBL/GenBank/DDBJ whole genome shotgun (WGS) entry which is preliminary data.</text>
</comment>
<reference evidence="1" key="1">
    <citation type="submission" date="2022-02" db="EMBL/GenBank/DDBJ databases">
        <title>Plant Genome Project.</title>
        <authorList>
            <person name="Zhang R.-G."/>
        </authorList>
    </citation>
    <scope>NUCLEOTIDE SEQUENCE</scope>
    <source>
        <strain evidence="1">AT1</strain>
    </source>
</reference>
<protein>
    <submittedName>
        <fullName evidence="1">Uncharacterized protein</fullName>
    </submittedName>
</protein>
<dbReference type="EMBL" id="CM046399">
    <property type="protein sequence ID" value="KAI8528119.1"/>
    <property type="molecule type" value="Genomic_DNA"/>
</dbReference>
<dbReference type="Proteomes" id="UP001062846">
    <property type="component" value="Chromosome 12"/>
</dbReference>
<organism evidence="1 2">
    <name type="scientific">Rhododendron molle</name>
    <name type="common">Chinese azalea</name>
    <name type="synonym">Azalea mollis</name>
    <dbReference type="NCBI Taxonomy" id="49168"/>
    <lineage>
        <taxon>Eukaryota</taxon>
        <taxon>Viridiplantae</taxon>
        <taxon>Streptophyta</taxon>
        <taxon>Embryophyta</taxon>
        <taxon>Tracheophyta</taxon>
        <taxon>Spermatophyta</taxon>
        <taxon>Magnoliopsida</taxon>
        <taxon>eudicotyledons</taxon>
        <taxon>Gunneridae</taxon>
        <taxon>Pentapetalae</taxon>
        <taxon>asterids</taxon>
        <taxon>Ericales</taxon>
        <taxon>Ericaceae</taxon>
        <taxon>Ericoideae</taxon>
        <taxon>Rhodoreae</taxon>
        <taxon>Rhododendron</taxon>
    </lineage>
</organism>